<name>A0AAE9Y3P9_9ACTN</name>
<dbReference type="Pfam" id="PF07228">
    <property type="entry name" value="SpoIIE"/>
    <property type="match status" value="1"/>
</dbReference>
<dbReference type="InterPro" id="IPR001932">
    <property type="entry name" value="PPM-type_phosphatase-like_dom"/>
</dbReference>
<dbReference type="SMART" id="SM00091">
    <property type="entry name" value="PAS"/>
    <property type="match status" value="2"/>
</dbReference>
<dbReference type="EMBL" id="CP116942">
    <property type="protein sequence ID" value="WCO65487.1"/>
    <property type="molecule type" value="Genomic_DNA"/>
</dbReference>
<dbReference type="Gene3D" id="3.30.450.40">
    <property type="match status" value="2"/>
</dbReference>
<dbReference type="PANTHER" id="PTHR43156:SF2">
    <property type="entry name" value="STAGE II SPORULATION PROTEIN E"/>
    <property type="match status" value="1"/>
</dbReference>
<dbReference type="SUPFAM" id="SSF81606">
    <property type="entry name" value="PP2C-like"/>
    <property type="match status" value="1"/>
</dbReference>
<dbReference type="Pfam" id="PF08447">
    <property type="entry name" value="PAS_3"/>
    <property type="match status" value="1"/>
</dbReference>
<dbReference type="InterPro" id="IPR001610">
    <property type="entry name" value="PAC"/>
</dbReference>
<dbReference type="InterPro" id="IPR013655">
    <property type="entry name" value="PAS_fold_3"/>
</dbReference>
<dbReference type="InterPro" id="IPR035965">
    <property type="entry name" value="PAS-like_dom_sf"/>
</dbReference>
<proteinExistence type="predicted"/>
<dbReference type="Pfam" id="PF08448">
    <property type="entry name" value="PAS_4"/>
    <property type="match status" value="1"/>
</dbReference>
<dbReference type="Proteomes" id="UP001216390">
    <property type="component" value="Chromosome"/>
</dbReference>
<dbReference type="Gene3D" id="3.60.40.10">
    <property type="entry name" value="PPM-type phosphatase domain"/>
    <property type="match status" value="1"/>
</dbReference>
<feature type="region of interest" description="Disordered" evidence="2">
    <location>
        <begin position="1"/>
        <end position="23"/>
    </location>
</feature>
<dbReference type="InterPro" id="IPR013656">
    <property type="entry name" value="PAS_4"/>
</dbReference>
<dbReference type="Pfam" id="PF13185">
    <property type="entry name" value="GAF_2"/>
    <property type="match status" value="2"/>
</dbReference>
<dbReference type="Gene3D" id="2.10.70.100">
    <property type="match status" value="1"/>
</dbReference>
<dbReference type="InterPro" id="IPR029016">
    <property type="entry name" value="GAF-like_dom_sf"/>
</dbReference>
<reference evidence="5" key="1">
    <citation type="submission" date="2023-01" db="EMBL/GenBank/DDBJ databases">
        <title>The diversity of Class Acidimicrobiia in South China Sea sediment environments and the proposal of Iamia marina sp. nov., a novel species of the genus Iamia.</title>
        <authorList>
            <person name="He Y."/>
            <person name="Tian X."/>
        </authorList>
    </citation>
    <scope>NUCLEOTIDE SEQUENCE</scope>
    <source>
        <strain evidence="5">DSM 19957</strain>
    </source>
</reference>
<dbReference type="InterPro" id="IPR003018">
    <property type="entry name" value="GAF"/>
</dbReference>
<dbReference type="InterPro" id="IPR036457">
    <property type="entry name" value="PPM-type-like_dom_sf"/>
</dbReference>
<dbReference type="PROSITE" id="PS50113">
    <property type="entry name" value="PAC"/>
    <property type="match status" value="1"/>
</dbReference>
<keyword evidence="1" id="KW-0378">Hydrolase</keyword>
<dbReference type="Gene3D" id="3.30.450.20">
    <property type="entry name" value="PAS domain"/>
    <property type="match status" value="2"/>
</dbReference>
<dbReference type="InterPro" id="IPR052016">
    <property type="entry name" value="Bact_Sigma-Reg"/>
</dbReference>
<evidence type="ECO:0000259" key="3">
    <source>
        <dbReference type="PROSITE" id="PS50113"/>
    </source>
</evidence>
<dbReference type="AlphaFoldDB" id="A0AAE9Y3P9"/>
<feature type="domain" description="PPM-type phosphatase" evidence="4">
    <location>
        <begin position="675"/>
        <end position="897"/>
    </location>
</feature>
<dbReference type="SMART" id="SM00086">
    <property type="entry name" value="PAC"/>
    <property type="match status" value="1"/>
</dbReference>
<feature type="domain" description="PAC" evidence="3">
    <location>
        <begin position="408"/>
        <end position="460"/>
    </location>
</feature>
<gene>
    <name evidence="5" type="ORF">PO878_13370</name>
</gene>
<protein>
    <submittedName>
        <fullName evidence="5">SpoIIE family protein phosphatase</fullName>
    </submittedName>
</protein>
<dbReference type="InterPro" id="IPR000700">
    <property type="entry name" value="PAS-assoc_C"/>
</dbReference>
<dbReference type="SUPFAM" id="SSF55785">
    <property type="entry name" value="PYP-like sensor domain (PAS domain)"/>
    <property type="match status" value="2"/>
</dbReference>
<dbReference type="RefSeq" id="WP_272735012.1">
    <property type="nucleotide sequence ID" value="NZ_CP116942.1"/>
</dbReference>
<dbReference type="InterPro" id="IPR000014">
    <property type="entry name" value="PAS"/>
</dbReference>
<dbReference type="SUPFAM" id="SSF55781">
    <property type="entry name" value="GAF domain-like"/>
    <property type="match status" value="2"/>
</dbReference>
<dbReference type="NCBIfam" id="TIGR00229">
    <property type="entry name" value="sensory_box"/>
    <property type="match status" value="1"/>
</dbReference>
<evidence type="ECO:0000313" key="6">
    <source>
        <dbReference type="Proteomes" id="UP001216390"/>
    </source>
</evidence>
<dbReference type="CDD" id="cd00130">
    <property type="entry name" value="PAS"/>
    <property type="match status" value="1"/>
</dbReference>
<dbReference type="GO" id="GO:0016791">
    <property type="term" value="F:phosphatase activity"/>
    <property type="evidence" value="ECO:0007669"/>
    <property type="project" value="TreeGrafter"/>
</dbReference>
<evidence type="ECO:0000259" key="4">
    <source>
        <dbReference type="PROSITE" id="PS51746"/>
    </source>
</evidence>
<organism evidence="5 6">
    <name type="scientific">Iamia majanohamensis</name>
    <dbReference type="NCBI Taxonomy" id="467976"/>
    <lineage>
        <taxon>Bacteria</taxon>
        <taxon>Bacillati</taxon>
        <taxon>Actinomycetota</taxon>
        <taxon>Acidimicrobiia</taxon>
        <taxon>Acidimicrobiales</taxon>
        <taxon>Iamiaceae</taxon>
        <taxon>Iamia</taxon>
    </lineage>
</organism>
<evidence type="ECO:0000256" key="2">
    <source>
        <dbReference type="SAM" id="MobiDB-lite"/>
    </source>
</evidence>
<dbReference type="SMART" id="SM00065">
    <property type="entry name" value="GAF"/>
    <property type="match status" value="2"/>
</dbReference>
<dbReference type="KEGG" id="ima:PO878_13370"/>
<evidence type="ECO:0000256" key="1">
    <source>
        <dbReference type="ARBA" id="ARBA00022801"/>
    </source>
</evidence>
<accession>A0AAE9Y3P9</accession>
<dbReference type="PANTHER" id="PTHR43156">
    <property type="entry name" value="STAGE II SPORULATION PROTEIN E-RELATED"/>
    <property type="match status" value="1"/>
</dbReference>
<evidence type="ECO:0000313" key="5">
    <source>
        <dbReference type="EMBL" id="WCO65487.1"/>
    </source>
</evidence>
<sequence>MGPGSDVQGEAATSTDDVDPSARAARVATEFAAEAGSDASTQRLLELVVESFAEWGTIHLVQPDGRLRRVAAHHRDPSRRPAIDRLREAISVDPALAPDLTEPLRTRAAVIRRRSSEELAALAPSEEVLALWTRLGFGAGVLLPLVARDRALGVLALMAADHDHFTPEEVTALESLAAECALLVETARLAREAEAATGERLRVRAVLDTLLAHAPVASAVVDPDGRVLHHNEALRAMAGSADPPPPAGELATPRLEELVPAVAPEVAPLLEKVRLTGEAQGPVELRLGEVGRRRYWQARAFPIRRGEEGLLGTGLMFVEHTDETLASRRQRESVTRLDLSLAAGGLGTWDWDLVTGRVVWSTGMEEIAGLEPGSFGGTGDDFLALVPEDEREQVGRRMADSARSGRDHHDEVRITRPDGDERWIETHGRVVATRDGVPLRMIGVASDVTERHIMEDVKLKLLEREHQARLAAEGSRERLALLAEVSATLATTLDPQAVYDDLATLLVPRVADFVILDALDDDGGMREAALVHIDPTREDLVRKVRSFRRREGGDGIWSVRRAMRTGRSERVEDITDADLVAAAEGDEDHLATLRDLSPRSALVAPLVARGRVLGGISLVTTGPRSYESDDQALLENIASRAANAIDTAMLFDSRSEVARALQQTLLPPALPEIPGIDLGAKYRVAEAGIEIGGDFYDVFEVPSGWTIVLGDVCGKGPAAAAVTGLFRHTLRAIAPSPPGDEGGPAAVLAATNDAIMDQIDDTRFATAALVTLEPGRGEADLCVACGGHPRPMLVRADGTIERVDATGTLLGVLPDPEFQEVSLHLGPGDALVLYTDGVTEARDGATQFGEGGLMDALDGAHRLHSADAVAERVVDAVDAFRDPDLPSDDVAVVTIRVPSIEDM</sequence>
<keyword evidence="6" id="KW-1185">Reference proteome</keyword>
<dbReference type="SMART" id="SM00331">
    <property type="entry name" value="PP2C_SIG"/>
    <property type="match status" value="1"/>
</dbReference>
<dbReference type="PROSITE" id="PS51746">
    <property type="entry name" value="PPM_2"/>
    <property type="match status" value="1"/>
</dbReference>